<dbReference type="InterPro" id="IPR021109">
    <property type="entry name" value="Peptidase_aspartic_dom_sf"/>
</dbReference>
<dbReference type="SUPFAM" id="SSF50630">
    <property type="entry name" value="Acid proteases"/>
    <property type="match status" value="1"/>
</dbReference>
<dbReference type="EMBL" id="KQ964529">
    <property type="protein sequence ID" value="KXN69619.1"/>
    <property type="molecule type" value="Genomic_DNA"/>
</dbReference>
<evidence type="ECO:0000256" key="3">
    <source>
        <dbReference type="PIRSR" id="PIRSR601461-2"/>
    </source>
</evidence>
<keyword evidence="4" id="KW-0732">Signal</keyword>
<dbReference type="Proteomes" id="UP000070444">
    <property type="component" value="Unassembled WGS sequence"/>
</dbReference>
<reference evidence="6 7" key="1">
    <citation type="journal article" date="2015" name="Genome Biol. Evol.">
        <title>Phylogenomic analyses indicate that early fungi evolved digesting cell walls of algal ancestors of land plants.</title>
        <authorList>
            <person name="Chang Y."/>
            <person name="Wang S."/>
            <person name="Sekimoto S."/>
            <person name="Aerts A.L."/>
            <person name="Choi C."/>
            <person name="Clum A."/>
            <person name="LaButti K.M."/>
            <person name="Lindquist E.A."/>
            <person name="Yee Ngan C."/>
            <person name="Ohm R.A."/>
            <person name="Salamov A.A."/>
            <person name="Grigoriev I.V."/>
            <person name="Spatafora J.W."/>
            <person name="Berbee M.L."/>
        </authorList>
    </citation>
    <scope>NUCLEOTIDE SEQUENCE [LARGE SCALE GENOMIC DNA]</scope>
    <source>
        <strain evidence="6 7">NRRL 28638</strain>
    </source>
</reference>
<dbReference type="PANTHER" id="PTHR47966">
    <property type="entry name" value="BETA-SITE APP-CLEAVING ENZYME, ISOFORM A-RELATED"/>
    <property type="match status" value="1"/>
</dbReference>
<gene>
    <name evidence="6" type="ORF">CONCODRAFT_79250</name>
</gene>
<name>A0A137P3U6_CONC2</name>
<protein>
    <submittedName>
        <fullName evidence="6">Acid protease</fullName>
    </submittedName>
</protein>
<feature type="domain" description="Peptidase A1" evidence="5">
    <location>
        <begin position="85"/>
        <end position="394"/>
    </location>
</feature>
<dbReference type="Gene3D" id="2.40.70.10">
    <property type="entry name" value="Acid Proteases"/>
    <property type="match status" value="2"/>
</dbReference>
<feature type="disulfide bond" evidence="3">
    <location>
        <begin position="116"/>
        <end position="122"/>
    </location>
</feature>
<dbReference type="InterPro" id="IPR001461">
    <property type="entry name" value="Aspartic_peptidase_A1"/>
</dbReference>
<keyword evidence="3" id="KW-1015">Disulfide bond</keyword>
<feature type="active site" evidence="2">
    <location>
        <position position="103"/>
    </location>
</feature>
<feature type="active site" evidence="2">
    <location>
        <position position="287"/>
    </location>
</feature>
<evidence type="ECO:0000259" key="5">
    <source>
        <dbReference type="PROSITE" id="PS51767"/>
    </source>
</evidence>
<feature type="signal peptide" evidence="4">
    <location>
        <begin position="1"/>
        <end position="17"/>
    </location>
</feature>
<accession>A0A137P3U6</accession>
<keyword evidence="6" id="KW-0645">Protease</keyword>
<evidence type="ECO:0000313" key="7">
    <source>
        <dbReference type="Proteomes" id="UP000070444"/>
    </source>
</evidence>
<keyword evidence="6" id="KW-0378">Hydrolase</keyword>
<sequence length="396" mass="44853">MKLIQLLALSLLNAVSLKEKKLITIDLEEVEHFSSLEEQDTKKSGSFLEEVKAKFFTQKNSGEIDFLRIKKNPKEPLTNSRSIQYTAKIEIGTPPQEFKVILDTQSTPLWVTGIDCADFAQCFLHRKFDHSKSKSYSKITQKNYSRQNLYYAYVNLGQDKVKLGKLEFDDMSFGSAYYRFITGQLPAHADGVLGLGLGENEGENDPASILDLLKDQGLDPIFSLYLNSKQGGKRGGALELGGYDSKHFKGKLHWYPLSSDTEWAVKLNSIKVQNDELELEDTEAVFDISLPWIEISPIVAELLNKQIGGQLKDPYGPYYLNCANQDQLPNISFKLGNDVYTLKPEDYVFESYDQCISVIQPIRAQGSSKWVLGNRFLKKYYTVFDGDKFRVGLAKL</sequence>
<dbReference type="PRINTS" id="PR00792">
    <property type="entry name" value="PEPSIN"/>
</dbReference>
<dbReference type="GO" id="GO:0006508">
    <property type="term" value="P:proteolysis"/>
    <property type="evidence" value="ECO:0007669"/>
    <property type="project" value="UniProtKB-KW"/>
</dbReference>
<dbReference type="OrthoDB" id="2135668at2759"/>
<keyword evidence="7" id="KW-1185">Reference proteome</keyword>
<evidence type="ECO:0000313" key="6">
    <source>
        <dbReference type="EMBL" id="KXN69619.1"/>
    </source>
</evidence>
<dbReference type="GO" id="GO:0004190">
    <property type="term" value="F:aspartic-type endopeptidase activity"/>
    <property type="evidence" value="ECO:0007669"/>
    <property type="project" value="InterPro"/>
</dbReference>
<comment type="similarity">
    <text evidence="1">Belongs to the peptidase A1 family.</text>
</comment>
<dbReference type="PANTHER" id="PTHR47966:SF51">
    <property type="entry name" value="BETA-SITE APP-CLEAVING ENZYME, ISOFORM A-RELATED"/>
    <property type="match status" value="1"/>
</dbReference>
<dbReference type="AlphaFoldDB" id="A0A137P3U6"/>
<dbReference type="STRING" id="796925.A0A137P3U6"/>
<dbReference type="InterPro" id="IPR033121">
    <property type="entry name" value="PEPTIDASE_A1"/>
</dbReference>
<proteinExistence type="inferred from homology"/>
<dbReference type="Pfam" id="PF00026">
    <property type="entry name" value="Asp"/>
    <property type="match status" value="1"/>
</dbReference>
<dbReference type="PROSITE" id="PS51767">
    <property type="entry name" value="PEPTIDASE_A1"/>
    <property type="match status" value="1"/>
</dbReference>
<evidence type="ECO:0000256" key="4">
    <source>
        <dbReference type="SAM" id="SignalP"/>
    </source>
</evidence>
<feature type="disulfide bond" evidence="3">
    <location>
        <begin position="322"/>
        <end position="355"/>
    </location>
</feature>
<evidence type="ECO:0000256" key="2">
    <source>
        <dbReference type="PIRSR" id="PIRSR601461-1"/>
    </source>
</evidence>
<dbReference type="OMA" id="PLNKFMM"/>
<feature type="chain" id="PRO_5007294442" evidence="4">
    <location>
        <begin position="18"/>
        <end position="396"/>
    </location>
</feature>
<organism evidence="6 7">
    <name type="scientific">Conidiobolus coronatus (strain ATCC 28846 / CBS 209.66 / NRRL 28638)</name>
    <name type="common">Delacroixia coronata</name>
    <dbReference type="NCBI Taxonomy" id="796925"/>
    <lineage>
        <taxon>Eukaryota</taxon>
        <taxon>Fungi</taxon>
        <taxon>Fungi incertae sedis</taxon>
        <taxon>Zoopagomycota</taxon>
        <taxon>Entomophthoromycotina</taxon>
        <taxon>Entomophthoromycetes</taxon>
        <taxon>Entomophthorales</taxon>
        <taxon>Ancylistaceae</taxon>
        <taxon>Conidiobolus</taxon>
    </lineage>
</organism>
<evidence type="ECO:0000256" key="1">
    <source>
        <dbReference type="ARBA" id="ARBA00007447"/>
    </source>
</evidence>